<dbReference type="EMBL" id="CAJNNW010012743">
    <property type="protein sequence ID" value="CAE8654625.1"/>
    <property type="molecule type" value="Genomic_DNA"/>
</dbReference>
<evidence type="ECO:0000256" key="14">
    <source>
        <dbReference type="SAM" id="Phobius"/>
    </source>
</evidence>
<evidence type="ECO:0000259" key="15">
    <source>
        <dbReference type="PROSITE" id="PS50850"/>
    </source>
</evidence>
<dbReference type="PANTHER" id="PTHR48022">
    <property type="entry name" value="PLASTIDIC GLUCOSE TRANSPORTER 4"/>
    <property type="match status" value="1"/>
</dbReference>
<name>A0A813IT50_POLGL</name>
<dbReference type="PRINTS" id="PR00171">
    <property type="entry name" value="SUGRTRNSPORT"/>
</dbReference>
<feature type="transmembrane region" description="Helical" evidence="14">
    <location>
        <begin position="119"/>
        <end position="142"/>
    </location>
</feature>
<sequence length="287" mass="30937">LDIGYISGVESMGSFCQDVLDNKPMDSVTTGLLTGIFALGAVCAAFPSVISFVVDRIGRKGSIVFGGCVFCVGALTQGVAPNFAVMCIGRFIAGASVGLLSANVPIYQGEIAPPEYRGAIIALYQLAVTLGIMVAFWVNYALESTPHGWRYAILVQLIPGLLLAGGGVLMPRSPRWLISKGRYDDALKTLLRIRSPESDVRIEFAAVYKEYRREMSFGKPSYKEFFSGSNGKVLAIGVTLQMIQQLCGLNLFMYYGPTVFGMVFHSSKAAFLFAAVSGIVNFLSTFP</sequence>
<dbReference type="Gene3D" id="1.20.1250.20">
    <property type="entry name" value="MFS general substrate transporter like domains"/>
    <property type="match status" value="1"/>
</dbReference>
<evidence type="ECO:0000313" key="16">
    <source>
        <dbReference type="EMBL" id="CAE8654625.1"/>
    </source>
</evidence>
<evidence type="ECO:0000313" key="17">
    <source>
        <dbReference type="Proteomes" id="UP000626109"/>
    </source>
</evidence>
<dbReference type="PANTHER" id="PTHR48022:SF2">
    <property type="entry name" value="PLASTIDIC GLUCOSE TRANSPORTER 4"/>
    <property type="match status" value="1"/>
</dbReference>
<dbReference type="InterPro" id="IPR005829">
    <property type="entry name" value="Sugar_transporter_CS"/>
</dbReference>
<feature type="transmembrane region" description="Helical" evidence="14">
    <location>
        <begin position="61"/>
        <end position="77"/>
    </location>
</feature>
<dbReference type="InterPro" id="IPR050360">
    <property type="entry name" value="MFS_Sugar_Transporters"/>
</dbReference>
<protein>
    <recommendedName>
        <fullName evidence="13">Hexose transporter 1</fullName>
    </recommendedName>
</protein>
<comment type="catalytic activity">
    <reaction evidence="7">
        <text>D-galactose(in) = D-galactose(out)</text>
        <dbReference type="Rhea" id="RHEA:34915"/>
        <dbReference type="ChEBI" id="CHEBI:4139"/>
    </reaction>
    <physiologicalReaction direction="right-to-left" evidence="7">
        <dbReference type="Rhea" id="RHEA:34917"/>
    </physiologicalReaction>
</comment>
<feature type="transmembrane region" description="Helical" evidence="14">
    <location>
        <begin position="32"/>
        <end position="54"/>
    </location>
</feature>
<evidence type="ECO:0000256" key="2">
    <source>
        <dbReference type="ARBA" id="ARBA00010992"/>
    </source>
</evidence>
<proteinExistence type="inferred from homology"/>
<evidence type="ECO:0000256" key="4">
    <source>
        <dbReference type="ARBA" id="ARBA00022692"/>
    </source>
</evidence>
<comment type="catalytic activity">
    <reaction evidence="8">
        <text>D-glucose(out) = D-glucose(in)</text>
        <dbReference type="Rhea" id="RHEA:60376"/>
        <dbReference type="ChEBI" id="CHEBI:4167"/>
    </reaction>
    <physiologicalReaction direction="left-to-right" evidence="8">
        <dbReference type="Rhea" id="RHEA:60377"/>
    </physiologicalReaction>
</comment>
<dbReference type="PROSITE" id="PS00217">
    <property type="entry name" value="SUGAR_TRANSPORT_2"/>
    <property type="match status" value="1"/>
</dbReference>
<evidence type="ECO:0000256" key="6">
    <source>
        <dbReference type="ARBA" id="ARBA00023136"/>
    </source>
</evidence>
<comment type="catalytic activity">
    <reaction evidence="10">
        <text>D-mannose(out) = D-mannose(in)</text>
        <dbReference type="Rhea" id="RHEA:78391"/>
        <dbReference type="ChEBI" id="CHEBI:4208"/>
    </reaction>
    <physiologicalReaction direction="left-to-right" evidence="10">
        <dbReference type="Rhea" id="RHEA:78392"/>
    </physiologicalReaction>
</comment>
<dbReference type="Pfam" id="PF00083">
    <property type="entry name" value="Sugar_tr"/>
    <property type="match status" value="1"/>
</dbReference>
<feature type="transmembrane region" description="Helical" evidence="14">
    <location>
        <begin position="262"/>
        <end position="283"/>
    </location>
</feature>
<feature type="non-terminal residue" evidence="16">
    <location>
        <position position="1"/>
    </location>
</feature>
<feature type="domain" description="Major facilitator superfamily (MFS) profile" evidence="15">
    <location>
        <begin position="1"/>
        <end position="287"/>
    </location>
</feature>
<dbReference type="GO" id="GO:0005351">
    <property type="term" value="F:carbohydrate:proton symporter activity"/>
    <property type="evidence" value="ECO:0007669"/>
    <property type="project" value="TreeGrafter"/>
</dbReference>
<evidence type="ECO:0000256" key="12">
    <source>
        <dbReference type="ARBA" id="ARBA00044710"/>
    </source>
</evidence>
<dbReference type="SUPFAM" id="SSF103473">
    <property type="entry name" value="MFS general substrate transporter"/>
    <property type="match status" value="1"/>
</dbReference>
<evidence type="ECO:0000256" key="13">
    <source>
        <dbReference type="ARBA" id="ARBA00044780"/>
    </source>
</evidence>
<feature type="transmembrane region" description="Helical" evidence="14">
    <location>
        <begin position="83"/>
        <end position="107"/>
    </location>
</feature>
<comment type="subunit">
    <text evidence="3">Homodimer.</text>
</comment>
<dbReference type="InterPro" id="IPR020846">
    <property type="entry name" value="MFS_dom"/>
</dbReference>
<evidence type="ECO:0000256" key="1">
    <source>
        <dbReference type="ARBA" id="ARBA00004141"/>
    </source>
</evidence>
<evidence type="ECO:0000256" key="9">
    <source>
        <dbReference type="ARBA" id="ARBA00044656"/>
    </source>
</evidence>
<evidence type="ECO:0000256" key="5">
    <source>
        <dbReference type="ARBA" id="ARBA00022989"/>
    </source>
</evidence>
<comment type="catalytic activity">
    <reaction evidence="12">
        <text>D-fructose(out) = D-fructose(in)</text>
        <dbReference type="Rhea" id="RHEA:60372"/>
        <dbReference type="ChEBI" id="CHEBI:37721"/>
    </reaction>
    <physiologicalReaction direction="left-to-right" evidence="12">
        <dbReference type="Rhea" id="RHEA:60373"/>
    </physiologicalReaction>
</comment>
<dbReference type="InterPro" id="IPR005828">
    <property type="entry name" value="MFS_sugar_transport-like"/>
</dbReference>
<keyword evidence="4 14" id="KW-0812">Transmembrane</keyword>
<comment type="catalytic activity">
    <reaction evidence="11">
        <text>D-glucosamine(out) = D-glucosamine(in)</text>
        <dbReference type="Rhea" id="RHEA:78423"/>
        <dbReference type="ChEBI" id="CHEBI:58723"/>
    </reaction>
    <physiologicalReaction direction="left-to-right" evidence="11">
        <dbReference type="Rhea" id="RHEA:78424"/>
    </physiologicalReaction>
</comment>
<feature type="non-terminal residue" evidence="16">
    <location>
        <position position="287"/>
    </location>
</feature>
<organism evidence="16 17">
    <name type="scientific">Polarella glacialis</name>
    <name type="common">Dinoflagellate</name>
    <dbReference type="NCBI Taxonomy" id="89957"/>
    <lineage>
        <taxon>Eukaryota</taxon>
        <taxon>Sar</taxon>
        <taxon>Alveolata</taxon>
        <taxon>Dinophyceae</taxon>
        <taxon>Suessiales</taxon>
        <taxon>Suessiaceae</taxon>
        <taxon>Polarella</taxon>
    </lineage>
</organism>
<keyword evidence="6 14" id="KW-0472">Membrane</keyword>
<comment type="subcellular location">
    <subcellularLocation>
        <location evidence="1">Membrane</location>
        <topology evidence="1">Multi-pass membrane protein</topology>
    </subcellularLocation>
</comment>
<dbReference type="AlphaFoldDB" id="A0A813IT50"/>
<dbReference type="InterPro" id="IPR036259">
    <property type="entry name" value="MFS_trans_sf"/>
</dbReference>
<evidence type="ECO:0000256" key="3">
    <source>
        <dbReference type="ARBA" id="ARBA00011738"/>
    </source>
</evidence>
<dbReference type="PROSITE" id="PS00216">
    <property type="entry name" value="SUGAR_TRANSPORT_1"/>
    <property type="match status" value="1"/>
</dbReference>
<evidence type="ECO:0000256" key="10">
    <source>
        <dbReference type="ARBA" id="ARBA00044662"/>
    </source>
</evidence>
<reference evidence="16" key="1">
    <citation type="submission" date="2021-02" db="EMBL/GenBank/DDBJ databases">
        <authorList>
            <person name="Dougan E. K."/>
            <person name="Rhodes N."/>
            <person name="Thang M."/>
            <person name="Chan C."/>
        </authorList>
    </citation>
    <scope>NUCLEOTIDE SEQUENCE</scope>
</reference>
<feature type="transmembrane region" description="Helical" evidence="14">
    <location>
        <begin position="148"/>
        <end position="170"/>
    </location>
</feature>
<comment type="catalytic activity">
    <reaction evidence="9">
        <text>D-xylose(out) = D-xylose(in)</text>
        <dbReference type="Rhea" id="RHEA:78427"/>
        <dbReference type="ChEBI" id="CHEBI:53455"/>
    </reaction>
    <physiologicalReaction direction="left-to-right" evidence="9">
        <dbReference type="Rhea" id="RHEA:78428"/>
    </physiologicalReaction>
</comment>
<gene>
    <name evidence="16" type="ORF">PGLA2088_LOCUS11128</name>
</gene>
<dbReference type="PROSITE" id="PS50850">
    <property type="entry name" value="MFS"/>
    <property type="match status" value="1"/>
</dbReference>
<comment type="caution">
    <text evidence="16">The sequence shown here is derived from an EMBL/GenBank/DDBJ whole genome shotgun (WGS) entry which is preliminary data.</text>
</comment>
<comment type="similarity">
    <text evidence="2">Belongs to the major facilitator superfamily. Sugar transporter (TC 2.A.1.1) family.</text>
</comment>
<evidence type="ECO:0000256" key="11">
    <source>
        <dbReference type="ARBA" id="ARBA00044668"/>
    </source>
</evidence>
<dbReference type="GO" id="GO:0016020">
    <property type="term" value="C:membrane"/>
    <property type="evidence" value="ECO:0007669"/>
    <property type="project" value="UniProtKB-SubCell"/>
</dbReference>
<accession>A0A813IT50</accession>
<dbReference type="InterPro" id="IPR003663">
    <property type="entry name" value="Sugar/inositol_transpt"/>
</dbReference>
<keyword evidence="5 14" id="KW-1133">Transmembrane helix</keyword>
<evidence type="ECO:0000256" key="7">
    <source>
        <dbReference type="ARBA" id="ARBA00044637"/>
    </source>
</evidence>
<dbReference type="Proteomes" id="UP000626109">
    <property type="component" value="Unassembled WGS sequence"/>
</dbReference>
<evidence type="ECO:0000256" key="8">
    <source>
        <dbReference type="ARBA" id="ARBA00044648"/>
    </source>
</evidence>